<sequence>MAHTYDLTTDIGKVRLLIGDTDIT</sequence>
<organism evidence="1">
    <name type="scientific">marine sediment metagenome</name>
    <dbReference type="NCBI Taxonomy" id="412755"/>
    <lineage>
        <taxon>unclassified sequences</taxon>
        <taxon>metagenomes</taxon>
        <taxon>ecological metagenomes</taxon>
    </lineage>
</organism>
<reference evidence="1" key="1">
    <citation type="journal article" date="2015" name="Nature">
        <title>Complex archaea that bridge the gap between prokaryotes and eukaryotes.</title>
        <authorList>
            <person name="Spang A."/>
            <person name="Saw J.H."/>
            <person name="Jorgensen S.L."/>
            <person name="Zaremba-Niedzwiedzka K."/>
            <person name="Martijn J."/>
            <person name="Lind A.E."/>
            <person name="van Eijk R."/>
            <person name="Schleper C."/>
            <person name="Guy L."/>
            <person name="Ettema T.J."/>
        </authorList>
    </citation>
    <scope>NUCLEOTIDE SEQUENCE</scope>
</reference>
<accession>A0A0F8Z008</accession>
<dbReference type="AlphaFoldDB" id="A0A0F8Z008"/>
<comment type="caution">
    <text evidence="1">The sequence shown here is derived from an EMBL/GenBank/DDBJ whole genome shotgun (WGS) entry which is preliminary data.</text>
</comment>
<dbReference type="EMBL" id="LAZR01050579">
    <property type="protein sequence ID" value="KKK87047.1"/>
    <property type="molecule type" value="Genomic_DNA"/>
</dbReference>
<proteinExistence type="predicted"/>
<name>A0A0F8Z008_9ZZZZ</name>
<gene>
    <name evidence="1" type="ORF">LCGC14_2757160</name>
</gene>
<protein>
    <submittedName>
        <fullName evidence="1">Uncharacterized protein</fullName>
    </submittedName>
</protein>
<feature type="non-terminal residue" evidence="1">
    <location>
        <position position="24"/>
    </location>
</feature>
<evidence type="ECO:0000313" key="1">
    <source>
        <dbReference type="EMBL" id="KKK87047.1"/>
    </source>
</evidence>